<evidence type="ECO:0000313" key="3">
    <source>
        <dbReference type="Proteomes" id="UP001461498"/>
    </source>
</evidence>
<evidence type="ECO:0000313" key="2">
    <source>
        <dbReference type="EMBL" id="KAK9496542.1"/>
    </source>
</evidence>
<keyword evidence="1" id="KW-1133">Transmembrane helix</keyword>
<dbReference type="AlphaFoldDB" id="A0AAW1CJC5"/>
<feature type="transmembrane region" description="Helical" evidence="1">
    <location>
        <begin position="83"/>
        <end position="109"/>
    </location>
</feature>
<gene>
    <name evidence="2" type="ORF">O3M35_013180</name>
</gene>
<keyword evidence="1" id="KW-0472">Membrane</keyword>
<keyword evidence="1" id="KW-0812">Transmembrane</keyword>
<evidence type="ECO:0000256" key="1">
    <source>
        <dbReference type="SAM" id="Phobius"/>
    </source>
</evidence>
<protein>
    <recommendedName>
        <fullName evidence="4">G-protein coupled receptors family 1 profile domain-containing protein</fullName>
    </recommendedName>
</protein>
<reference evidence="2 3" key="1">
    <citation type="submission" date="2022-12" db="EMBL/GenBank/DDBJ databases">
        <title>Chromosome-level genome assembly of true bugs.</title>
        <authorList>
            <person name="Ma L."/>
            <person name="Li H."/>
        </authorList>
    </citation>
    <scope>NUCLEOTIDE SEQUENCE [LARGE SCALE GENOMIC DNA]</scope>
    <source>
        <strain evidence="2">Lab_2022b</strain>
    </source>
</reference>
<evidence type="ECO:0008006" key="4">
    <source>
        <dbReference type="Google" id="ProtNLM"/>
    </source>
</evidence>
<comment type="caution">
    <text evidence="2">The sequence shown here is derived from an EMBL/GenBank/DDBJ whole genome shotgun (WGS) entry which is preliminary data.</text>
</comment>
<organism evidence="2 3">
    <name type="scientific">Rhynocoris fuscipes</name>
    <dbReference type="NCBI Taxonomy" id="488301"/>
    <lineage>
        <taxon>Eukaryota</taxon>
        <taxon>Metazoa</taxon>
        <taxon>Ecdysozoa</taxon>
        <taxon>Arthropoda</taxon>
        <taxon>Hexapoda</taxon>
        <taxon>Insecta</taxon>
        <taxon>Pterygota</taxon>
        <taxon>Neoptera</taxon>
        <taxon>Paraneoptera</taxon>
        <taxon>Hemiptera</taxon>
        <taxon>Heteroptera</taxon>
        <taxon>Panheteroptera</taxon>
        <taxon>Cimicomorpha</taxon>
        <taxon>Reduviidae</taxon>
        <taxon>Harpactorinae</taxon>
        <taxon>Harpactorini</taxon>
        <taxon>Rhynocoris</taxon>
    </lineage>
</organism>
<dbReference type="Proteomes" id="UP001461498">
    <property type="component" value="Unassembled WGS sequence"/>
</dbReference>
<dbReference type="EMBL" id="JAPXFL010000073">
    <property type="protein sequence ID" value="KAK9496542.1"/>
    <property type="molecule type" value="Genomic_DNA"/>
</dbReference>
<proteinExistence type="predicted"/>
<keyword evidence="3" id="KW-1185">Reference proteome</keyword>
<sequence length="132" mass="14001">MELGFDYTDDLILQTSILNAAGGGTDSNAESGTGGGSSSWSTLSNDTSACNATATSSVPTVSIVQVRHSEDTLNAELFQGYPASLLTIATGFCLLFMMVGIPGNLITIIALFRCKKVRIFIYLLLLLLLLFL</sequence>
<name>A0AAW1CJC5_9HEMI</name>
<accession>A0AAW1CJC5</accession>
<feature type="transmembrane region" description="Helical" evidence="1">
    <location>
        <begin position="116"/>
        <end position="131"/>
    </location>
</feature>